<gene>
    <name evidence="1" type="ORF">SDC9_146689</name>
</gene>
<name>A0A645EBZ8_9ZZZZ</name>
<proteinExistence type="predicted"/>
<accession>A0A645EBZ8</accession>
<protein>
    <submittedName>
        <fullName evidence="1">Uncharacterized protein</fullName>
    </submittedName>
</protein>
<dbReference type="EMBL" id="VSSQ01045588">
    <property type="protein sequence ID" value="MPM99497.1"/>
    <property type="molecule type" value="Genomic_DNA"/>
</dbReference>
<dbReference type="AlphaFoldDB" id="A0A645EBZ8"/>
<organism evidence="1">
    <name type="scientific">bioreactor metagenome</name>
    <dbReference type="NCBI Taxonomy" id="1076179"/>
    <lineage>
        <taxon>unclassified sequences</taxon>
        <taxon>metagenomes</taxon>
        <taxon>ecological metagenomes</taxon>
    </lineage>
</organism>
<sequence length="120" mass="13219">MSEKAVLSLNGNSPDAAEVFNFLNILFGTNWPRGVDEKISEFVDLVYIVTRQAGLTIYQDAESNPVLKQDQGYAASFDETRGAWLVIVANGKEYVGTMDALRFISTQPPCSELQPRAATE</sequence>
<reference evidence="1" key="1">
    <citation type="submission" date="2019-08" db="EMBL/GenBank/DDBJ databases">
        <authorList>
            <person name="Kucharzyk K."/>
            <person name="Murdoch R.W."/>
            <person name="Higgins S."/>
            <person name="Loffler F."/>
        </authorList>
    </citation>
    <scope>NUCLEOTIDE SEQUENCE</scope>
</reference>
<comment type="caution">
    <text evidence="1">The sequence shown here is derived from an EMBL/GenBank/DDBJ whole genome shotgun (WGS) entry which is preliminary data.</text>
</comment>
<evidence type="ECO:0000313" key="1">
    <source>
        <dbReference type="EMBL" id="MPM99497.1"/>
    </source>
</evidence>